<dbReference type="AlphaFoldDB" id="A0A8J5TCX6"/>
<keyword evidence="2" id="KW-1185">Reference proteome</keyword>
<accession>A0A8J5TCX6</accession>
<evidence type="ECO:0000313" key="2">
    <source>
        <dbReference type="Proteomes" id="UP000729402"/>
    </source>
</evidence>
<organism evidence="1 2">
    <name type="scientific">Zizania palustris</name>
    <name type="common">Northern wild rice</name>
    <dbReference type="NCBI Taxonomy" id="103762"/>
    <lineage>
        <taxon>Eukaryota</taxon>
        <taxon>Viridiplantae</taxon>
        <taxon>Streptophyta</taxon>
        <taxon>Embryophyta</taxon>
        <taxon>Tracheophyta</taxon>
        <taxon>Spermatophyta</taxon>
        <taxon>Magnoliopsida</taxon>
        <taxon>Liliopsida</taxon>
        <taxon>Poales</taxon>
        <taxon>Poaceae</taxon>
        <taxon>BOP clade</taxon>
        <taxon>Oryzoideae</taxon>
        <taxon>Oryzeae</taxon>
        <taxon>Zizaniinae</taxon>
        <taxon>Zizania</taxon>
    </lineage>
</organism>
<proteinExistence type="predicted"/>
<dbReference type="EMBL" id="JAAALK010000283">
    <property type="protein sequence ID" value="KAG8076419.1"/>
    <property type="molecule type" value="Genomic_DNA"/>
</dbReference>
<gene>
    <name evidence="1" type="ORF">GUJ93_ZPchr0006g41842</name>
</gene>
<evidence type="ECO:0000313" key="1">
    <source>
        <dbReference type="EMBL" id="KAG8076419.1"/>
    </source>
</evidence>
<comment type="caution">
    <text evidence="1">The sequence shown here is derived from an EMBL/GenBank/DDBJ whole genome shotgun (WGS) entry which is preliminary data.</text>
</comment>
<protein>
    <submittedName>
        <fullName evidence="1">Uncharacterized protein</fullName>
    </submittedName>
</protein>
<reference evidence="1" key="1">
    <citation type="journal article" date="2021" name="bioRxiv">
        <title>Whole Genome Assembly and Annotation of Northern Wild Rice, Zizania palustris L., Supports a Whole Genome Duplication in the Zizania Genus.</title>
        <authorList>
            <person name="Haas M."/>
            <person name="Kono T."/>
            <person name="Macchietto M."/>
            <person name="Millas R."/>
            <person name="McGilp L."/>
            <person name="Shao M."/>
            <person name="Duquette J."/>
            <person name="Hirsch C.N."/>
            <person name="Kimball J."/>
        </authorList>
    </citation>
    <scope>NUCLEOTIDE SEQUENCE</scope>
    <source>
        <tissue evidence="1">Fresh leaf tissue</tissue>
    </source>
</reference>
<dbReference type="Proteomes" id="UP000729402">
    <property type="component" value="Unassembled WGS sequence"/>
</dbReference>
<sequence length="77" mass="8185">MPHGPVPYLPPASAATHAGGLLRDPCRWPHPLICDPPRRAPPRLLPTGLRRSTVASFHVAEGSAAPPHAGHRFFTAA</sequence>
<reference evidence="1" key="2">
    <citation type="submission" date="2021-02" db="EMBL/GenBank/DDBJ databases">
        <authorList>
            <person name="Kimball J.A."/>
            <person name="Haas M.W."/>
            <person name="Macchietto M."/>
            <person name="Kono T."/>
            <person name="Duquette J."/>
            <person name="Shao M."/>
        </authorList>
    </citation>
    <scope>NUCLEOTIDE SEQUENCE</scope>
    <source>
        <tissue evidence="1">Fresh leaf tissue</tissue>
    </source>
</reference>
<name>A0A8J5TCX6_ZIZPA</name>